<dbReference type="RefSeq" id="WP_025252735.1">
    <property type="nucleotide sequence ID" value="NZ_CP004353.1"/>
</dbReference>
<keyword evidence="1" id="KW-0812">Transmembrane</keyword>
<dbReference type="AlphaFoldDB" id="W5Y0D1"/>
<evidence type="ECO:0000256" key="1">
    <source>
        <dbReference type="SAM" id="Phobius"/>
    </source>
</evidence>
<keyword evidence="1" id="KW-0472">Membrane</keyword>
<protein>
    <submittedName>
        <fullName evidence="2">Uncharacterized protein</fullName>
    </submittedName>
</protein>
<feature type="transmembrane region" description="Helical" evidence="1">
    <location>
        <begin position="14"/>
        <end position="37"/>
    </location>
</feature>
<proteinExistence type="predicted"/>
<accession>W5Y0D1</accession>
<name>W5Y0D1_9CORY</name>
<dbReference type="PATRIC" id="fig|1224164.3.peg.1327"/>
<dbReference type="STRING" id="1224164.B843_06630"/>
<keyword evidence="1" id="KW-1133">Transmembrane helix</keyword>
<sequence length="190" mass="20347">MGVSAAGAAGALDLVLHLGPVGPVAAVLASVGGYLLVRQPASKKSPQVAASSALLKQQKGSVGSLDTRISRCASLVETCTDQDVKASGAQLVDKLSRLSLEKERLQEFPEHYEMIGTIASDYLPTTLARFDAVRGGEEATSRAKEITLRALTTLHREVDRVQKALEQDMLEDLQLHADEVAILFNDLDPR</sequence>
<dbReference type="EMBL" id="CP004353">
    <property type="protein sequence ID" value="AHI22711.1"/>
    <property type="molecule type" value="Genomic_DNA"/>
</dbReference>
<dbReference type="Proteomes" id="UP000019222">
    <property type="component" value="Chromosome"/>
</dbReference>
<dbReference type="KEGG" id="cvt:B843_06630"/>
<reference evidence="2 3" key="1">
    <citation type="submission" date="2013-02" db="EMBL/GenBank/DDBJ databases">
        <title>The complete genome sequence of Corynebacterium vitaeruminis DSM 20294.</title>
        <authorList>
            <person name="Ruckert C."/>
            <person name="Albersmeier A."/>
            <person name="Kalinowski J."/>
        </authorList>
    </citation>
    <scope>NUCLEOTIDE SEQUENCE [LARGE SCALE GENOMIC DNA]</scope>
    <source>
        <strain evidence="3">ATCC 10234</strain>
    </source>
</reference>
<evidence type="ECO:0000313" key="3">
    <source>
        <dbReference type="Proteomes" id="UP000019222"/>
    </source>
</evidence>
<evidence type="ECO:0000313" key="2">
    <source>
        <dbReference type="EMBL" id="AHI22711.1"/>
    </source>
</evidence>
<organism evidence="2 3">
    <name type="scientific">Corynebacterium vitaeruminis DSM 20294</name>
    <dbReference type="NCBI Taxonomy" id="1224164"/>
    <lineage>
        <taxon>Bacteria</taxon>
        <taxon>Bacillati</taxon>
        <taxon>Actinomycetota</taxon>
        <taxon>Actinomycetes</taxon>
        <taxon>Mycobacteriales</taxon>
        <taxon>Corynebacteriaceae</taxon>
        <taxon>Corynebacterium</taxon>
    </lineage>
</organism>
<dbReference type="HOGENOM" id="CLU_1425836_0_0_11"/>
<keyword evidence="3" id="KW-1185">Reference proteome</keyword>
<gene>
    <name evidence="2" type="ORF">B843_06630</name>
</gene>